<dbReference type="SUPFAM" id="SSF53300">
    <property type="entry name" value="vWA-like"/>
    <property type="match status" value="1"/>
</dbReference>
<keyword evidence="3 5" id="KW-1133">Transmembrane helix</keyword>
<feature type="transmembrane region" description="Helical" evidence="5">
    <location>
        <begin position="305"/>
        <end position="323"/>
    </location>
</feature>
<dbReference type="Pfam" id="PF07584">
    <property type="entry name" value="BatA"/>
    <property type="match status" value="1"/>
</dbReference>
<reference evidence="7 9" key="1">
    <citation type="submission" date="2014-08" db="EMBL/GenBank/DDBJ databases">
        <title>Porphyromonas gulae strain:COT-052_OH1451 Genome sequencing.</title>
        <authorList>
            <person name="Wallis C."/>
            <person name="Deusch O."/>
            <person name="O'Flynn C."/>
            <person name="Davis I."/>
            <person name="Jospin G."/>
            <person name="Darling A.E."/>
            <person name="Coil D.A."/>
            <person name="Alexiev A."/>
            <person name="Horsfall A."/>
            <person name="Kirkwood N."/>
            <person name="Harris S."/>
            <person name="Eisen J.A."/>
        </authorList>
    </citation>
    <scope>NUCLEOTIDE SEQUENCE [LARGE SCALE GENOMIC DNA]</scope>
    <source>
        <strain evidence="9">COT-052 OH1451</strain>
        <strain evidence="7">COT-052_OH1451</strain>
    </source>
</reference>
<dbReference type="RefSeq" id="WP_018965199.1">
    <property type="nucleotide sequence ID" value="NZ_JQJE01000014.1"/>
</dbReference>
<keyword evidence="4 5" id="KW-0472">Membrane</keyword>
<dbReference type="Proteomes" id="UP000030146">
    <property type="component" value="Unassembled WGS sequence"/>
</dbReference>
<dbReference type="Pfam" id="PF13519">
    <property type="entry name" value="VWA_2"/>
    <property type="match status" value="1"/>
</dbReference>
<feature type="domain" description="VWFA" evidence="6">
    <location>
        <begin position="92"/>
        <end position="289"/>
    </location>
</feature>
<evidence type="ECO:0000313" key="8">
    <source>
        <dbReference type="EMBL" id="KGN85971.1"/>
    </source>
</evidence>
<name>A0A0A2FJK6_9PORP</name>
<dbReference type="AlphaFoldDB" id="A0A0A2FJK6"/>
<feature type="transmembrane region" description="Helical" evidence="5">
    <location>
        <begin position="56"/>
        <end position="74"/>
    </location>
</feature>
<evidence type="ECO:0000259" key="6">
    <source>
        <dbReference type="PROSITE" id="PS50234"/>
    </source>
</evidence>
<dbReference type="Gene3D" id="3.40.50.410">
    <property type="entry name" value="von Willebrand factor, type A domain"/>
    <property type="match status" value="1"/>
</dbReference>
<dbReference type="EMBL" id="JRAK01000118">
    <property type="protein sequence ID" value="KGN85971.1"/>
    <property type="molecule type" value="Genomic_DNA"/>
</dbReference>
<dbReference type="SMART" id="SM00327">
    <property type="entry name" value="VWA"/>
    <property type="match status" value="1"/>
</dbReference>
<keyword evidence="1" id="KW-1003">Cell membrane</keyword>
<evidence type="ECO:0000313" key="7">
    <source>
        <dbReference type="EMBL" id="KGN84895.1"/>
    </source>
</evidence>
<dbReference type="InterPro" id="IPR036465">
    <property type="entry name" value="vWFA_dom_sf"/>
</dbReference>
<proteinExistence type="predicted"/>
<evidence type="ECO:0000313" key="9">
    <source>
        <dbReference type="Proteomes" id="UP000030130"/>
    </source>
</evidence>
<dbReference type="eggNOG" id="COG2304">
    <property type="taxonomic scope" value="Bacteria"/>
</dbReference>
<dbReference type="PANTHER" id="PTHR22550">
    <property type="entry name" value="SPORE GERMINATION PROTEIN"/>
    <property type="match status" value="1"/>
</dbReference>
<sequence length="339" mass="37362">MFRFYSPEYLYLLLLLPLLVGVGFYAYRKRRAQERRFAELPLLKALKPEASTKRRIWRNGFLLLAIVFLIGMLARPQISIRVDVPKEEKGIEAMICLDISNSMLCEDVKPDRLSFAKQVLGKLFDGMQNDKVGLVVFAGNAYTQIPITTDLSAARQFLADISPNMVTAQGTAIGAAIELASKSFSDNKEIGKTIIILTDGENHEGNAIEAAQQAREAGIRVNVIGLGTALGAPIPIDGGYLKDETGNPVVTKFDEKMCRDIASAGDGTFFSGQSASALVRAVESQLDKLPKAVLSSSSSSGYREVYGWFGFAALICLLLEFLIQERKSRFFSRIKLFDR</sequence>
<protein>
    <submittedName>
        <fullName evidence="7">Aerotolerance regulator BatB</fullName>
    </submittedName>
</protein>
<dbReference type="OrthoDB" id="6206554at2"/>
<dbReference type="InterPro" id="IPR024163">
    <property type="entry name" value="Aerotolerance_reg_N"/>
</dbReference>
<evidence type="ECO:0000256" key="3">
    <source>
        <dbReference type="ARBA" id="ARBA00022989"/>
    </source>
</evidence>
<comment type="caution">
    <text evidence="7">The sequence shown here is derived from an EMBL/GenBank/DDBJ whole genome shotgun (WGS) entry which is preliminary data.</text>
</comment>
<dbReference type="Proteomes" id="UP000030130">
    <property type="component" value="Unassembled WGS sequence"/>
</dbReference>
<evidence type="ECO:0000256" key="5">
    <source>
        <dbReference type="SAM" id="Phobius"/>
    </source>
</evidence>
<dbReference type="EMBL" id="JRAI01000063">
    <property type="protein sequence ID" value="KGN84895.1"/>
    <property type="molecule type" value="Genomic_DNA"/>
</dbReference>
<evidence type="ECO:0000256" key="4">
    <source>
        <dbReference type="ARBA" id="ARBA00023136"/>
    </source>
</evidence>
<dbReference type="PANTHER" id="PTHR22550:SF5">
    <property type="entry name" value="LEUCINE ZIPPER PROTEIN 4"/>
    <property type="match status" value="1"/>
</dbReference>
<keyword evidence="10" id="KW-1185">Reference proteome</keyword>
<dbReference type="STRING" id="111105.HR09_04955"/>
<reference evidence="8 10" key="2">
    <citation type="submission" date="2014-08" db="EMBL/GenBank/DDBJ databases">
        <title>Porphyromonas gulae strain:COT-052_OH3439 Genome sequencing.</title>
        <authorList>
            <person name="Wallis C."/>
            <person name="Deusch O."/>
            <person name="O'Flynn C."/>
            <person name="Davis I."/>
            <person name="Jospin G."/>
            <person name="Darling A.E."/>
            <person name="Coil D.A."/>
            <person name="Alexiev A."/>
            <person name="Horsfall A."/>
            <person name="Kirkwood N."/>
            <person name="Harris S."/>
            <person name="Eisen J.A."/>
        </authorList>
    </citation>
    <scope>NUCLEOTIDE SEQUENCE [LARGE SCALE GENOMIC DNA]</scope>
    <source>
        <strain evidence="10">COT-052 OH3439</strain>
        <strain evidence="8">COT-052_OH3439</strain>
    </source>
</reference>
<dbReference type="PATRIC" id="fig|111105.18.peg.1828"/>
<keyword evidence="2 5" id="KW-0812">Transmembrane</keyword>
<evidence type="ECO:0000256" key="2">
    <source>
        <dbReference type="ARBA" id="ARBA00022692"/>
    </source>
</evidence>
<feature type="transmembrane region" description="Helical" evidence="5">
    <location>
        <begin position="6"/>
        <end position="27"/>
    </location>
</feature>
<dbReference type="PROSITE" id="PS50234">
    <property type="entry name" value="VWFA"/>
    <property type="match status" value="1"/>
</dbReference>
<evidence type="ECO:0000313" key="10">
    <source>
        <dbReference type="Proteomes" id="UP000030146"/>
    </source>
</evidence>
<organism evidence="7 9">
    <name type="scientific">Porphyromonas gulae</name>
    <dbReference type="NCBI Taxonomy" id="111105"/>
    <lineage>
        <taxon>Bacteria</taxon>
        <taxon>Pseudomonadati</taxon>
        <taxon>Bacteroidota</taxon>
        <taxon>Bacteroidia</taxon>
        <taxon>Bacteroidales</taxon>
        <taxon>Porphyromonadaceae</taxon>
        <taxon>Porphyromonas</taxon>
    </lineage>
</organism>
<accession>A0A0A2FJK6</accession>
<gene>
    <name evidence="7" type="ORF">HR08_07485</name>
    <name evidence="8" type="ORF">HR15_08570</name>
</gene>
<evidence type="ECO:0000256" key="1">
    <source>
        <dbReference type="ARBA" id="ARBA00022475"/>
    </source>
</evidence>
<dbReference type="InterPro" id="IPR050768">
    <property type="entry name" value="UPF0353/GerABKA_families"/>
</dbReference>
<dbReference type="InterPro" id="IPR002035">
    <property type="entry name" value="VWF_A"/>
</dbReference>